<comment type="catalytic activity">
    <reaction evidence="1 7">
        <text>2-C-methyl-D-erythritol 4-phosphate + CTP + H(+) = 4-CDP-2-C-methyl-D-erythritol + diphosphate</text>
        <dbReference type="Rhea" id="RHEA:13429"/>
        <dbReference type="ChEBI" id="CHEBI:15378"/>
        <dbReference type="ChEBI" id="CHEBI:33019"/>
        <dbReference type="ChEBI" id="CHEBI:37563"/>
        <dbReference type="ChEBI" id="CHEBI:57823"/>
        <dbReference type="ChEBI" id="CHEBI:58262"/>
        <dbReference type="EC" id="2.7.7.60"/>
    </reaction>
</comment>
<accession>A0A7C3GTP0</accession>
<dbReference type="HAMAP" id="MF_00108">
    <property type="entry name" value="IspD"/>
    <property type="match status" value="1"/>
</dbReference>
<dbReference type="PANTHER" id="PTHR32125">
    <property type="entry name" value="2-C-METHYL-D-ERYTHRITOL 4-PHOSPHATE CYTIDYLYLTRANSFERASE, CHLOROPLASTIC"/>
    <property type="match status" value="1"/>
</dbReference>
<dbReference type="PANTHER" id="PTHR32125:SF4">
    <property type="entry name" value="2-C-METHYL-D-ERYTHRITOL 4-PHOSPHATE CYTIDYLYLTRANSFERASE, CHLOROPLASTIC"/>
    <property type="match status" value="1"/>
</dbReference>
<dbReference type="InterPro" id="IPR001228">
    <property type="entry name" value="IspD"/>
</dbReference>
<evidence type="ECO:0000256" key="5">
    <source>
        <dbReference type="ARBA" id="ARBA00022695"/>
    </source>
</evidence>
<keyword evidence="5 7" id="KW-0548">Nucleotidyltransferase</keyword>
<evidence type="ECO:0000256" key="3">
    <source>
        <dbReference type="ARBA" id="ARBA00009789"/>
    </source>
</evidence>
<dbReference type="EC" id="2.7.7.60" evidence="7"/>
<comment type="function">
    <text evidence="7">Catalyzes the formation of 4-diphosphocytidyl-2-C-methyl-D-erythritol from CTP and 2-C-methyl-D-erythritol 4-phosphate (MEP).</text>
</comment>
<evidence type="ECO:0000256" key="2">
    <source>
        <dbReference type="ARBA" id="ARBA00004787"/>
    </source>
</evidence>
<gene>
    <name evidence="7 8" type="primary">ispD</name>
    <name evidence="8" type="ORF">ENJ40_01730</name>
</gene>
<keyword evidence="6 7" id="KW-0414">Isoprene biosynthesis</keyword>
<dbReference type="InterPro" id="IPR029044">
    <property type="entry name" value="Nucleotide-diphossugar_trans"/>
</dbReference>
<name>A0A7C3GTP0_9BACT</name>
<evidence type="ECO:0000256" key="4">
    <source>
        <dbReference type="ARBA" id="ARBA00022679"/>
    </source>
</evidence>
<sequence length="229" mass="25716">MRAGVILAAAGRGERMGHPIPKQFLELAGVPVYLHSLRVFEDHPRVEEIVLAVPPGWETRVLAQVRDLGLLKVRKVVCGGDTRQASVERALRALSAGIDTVLVHDAARPLISRELVSRVLEALERYGAVLCAVPVRDTVKLVREDRVERTIPREGLWLAQTPQGARREWLEEAYRQAGQRVFTDEAALLEAAGFEVRVVRGENTNLKITYPEDFRMAEIYLRLDKPDKV</sequence>
<dbReference type="CDD" id="cd02516">
    <property type="entry name" value="CDP-ME_synthetase"/>
    <property type="match status" value="1"/>
</dbReference>
<dbReference type="Gene3D" id="3.90.550.10">
    <property type="entry name" value="Spore Coat Polysaccharide Biosynthesis Protein SpsA, Chain A"/>
    <property type="match status" value="1"/>
</dbReference>
<evidence type="ECO:0000256" key="1">
    <source>
        <dbReference type="ARBA" id="ARBA00001282"/>
    </source>
</evidence>
<evidence type="ECO:0000256" key="7">
    <source>
        <dbReference type="HAMAP-Rule" id="MF_00108"/>
    </source>
</evidence>
<comment type="caution">
    <text evidence="8">The sequence shown here is derived from an EMBL/GenBank/DDBJ whole genome shotgun (WGS) entry which is preliminary data.</text>
</comment>
<reference evidence="8" key="1">
    <citation type="journal article" date="2020" name="mSystems">
        <title>Genome- and Community-Level Interaction Insights into Carbon Utilization and Element Cycling Functions of Hydrothermarchaeota in Hydrothermal Sediment.</title>
        <authorList>
            <person name="Zhou Z."/>
            <person name="Liu Y."/>
            <person name="Xu W."/>
            <person name="Pan J."/>
            <person name="Luo Z.H."/>
            <person name="Li M."/>
        </authorList>
    </citation>
    <scope>NUCLEOTIDE SEQUENCE [LARGE SCALE GENOMIC DNA]</scope>
    <source>
        <strain evidence="8">HyVt-483</strain>
    </source>
</reference>
<comment type="pathway">
    <text evidence="2 7">Isoprenoid biosynthesis; isopentenyl diphosphate biosynthesis via DXP pathway; isopentenyl diphosphate from 1-deoxy-D-xylulose 5-phosphate: step 2/6.</text>
</comment>
<feature type="site" description="Transition state stabilizer" evidence="7">
    <location>
        <position position="22"/>
    </location>
</feature>
<protein>
    <recommendedName>
        <fullName evidence="7">2-C-methyl-D-erythritol 4-phosphate cytidylyltransferase</fullName>
        <ecNumber evidence="7">2.7.7.60</ecNumber>
    </recommendedName>
    <alternativeName>
        <fullName evidence="7">4-diphosphocytidyl-2C-methyl-D-erythritol synthase</fullName>
    </alternativeName>
    <alternativeName>
        <fullName evidence="7">MEP cytidylyltransferase</fullName>
        <shortName evidence="7">MCT</shortName>
    </alternativeName>
</protein>
<dbReference type="AlphaFoldDB" id="A0A7C3GTP0"/>
<dbReference type="Pfam" id="PF01128">
    <property type="entry name" value="IspD"/>
    <property type="match status" value="1"/>
</dbReference>
<keyword evidence="4 7" id="KW-0808">Transferase</keyword>
<feature type="site" description="Transition state stabilizer" evidence="7">
    <location>
        <position position="15"/>
    </location>
</feature>
<comment type="similarity">
    <text evidence="3 7">Belongs to the IspD/TarI cytidylyltransferase family. IspD subfamily.</text>
</comment>
<evidence type="ECO:0000313" key="8">
    <source>
        <dbReference type="EMBL" id="HFC97164.1"/>
    </source>
</evidence>
<dbReference type="FunFam" id="3.90.550.10:FF:000003">
    <property type="entry name" value="2-C-methyl-D-erythritol 4-phosphate cytidylyltransferase"/>
    <property type="match status" value="1"/>
</dbReference>
<dbReference type="InterPro" id="IPR050088">
    <property type="entry name" value="IspD/TarI_cytidylyltransf_bact"/>
</dbReference>
<dbReference type="GO" id="GO:0050518">
    <property type="term" value="F:2-C-methyl-D-erythritol 4-phosphate cytidylyltransferase activity"/>
    <property type="evidence" value="ECO:0007669"/>
    <property type="project" value="UniProtKB-UniRule"/>
</dbReference>
<feature type="site" description="Positions MEP for the nucleophilic attack" evidence="7">
    <location>
        <position position="153"/>
    </location>
</feature>
<feature type="site" description="Positions MEP for the nucleophilic attack" evidence="7">
    <location>
        <position position="207"/>
    </location>
</feature>
<dbReference type="UniPathway" id="UPA00056">
    <property type="reaction ID" value="UER00093"/>
</dbReference>
<dbReference type="Proteomes" id="UP000886043">
    <property type="component" value="Unassembled WGS sequence"/>
</dbReference>
<dbReference type="EMBL" id="DRMH01000017">
    <property type="protein sequence ID" value="HFC97164.1"/>
    <property type="molecule type" value="Genomic_DNA"/>
</dbReference>
<dbReference type="PROSITE" id="PS01295">
    <property type="entry name" value="ISPD"/>
    <property type="match status" value="1"/>
</dbReference>
<dbReference type="NCBIfam" id="TIGR00453">
    <property type="entry name" value="ispD"/>
    <property type="match status" value="1"/>
</dbReference>
<proteinExistence type="inferred from homology"/>
<dbReference type="SUPFAM" id="SSF53448">
    <property type="entry name" value="Nucleotide-diphospho-sugar transferases"/>
    <property type="match status" value="1"/>
</dbReference>
<dbReference type="InterPro" id="IPR034683">
    <property type="entry name" value="IspD/TarI"/>
</dbReference>
<organism evidence="8">
    <name type="scientific">Thermosulfurimonas dismutans</name>
    <dbReference type="NCBI Taxonomy" id="999894"/>
    <lineage>
        <taxon>Bacteria</taxon>
        <taxon>Pseudomonadati</taxon>
        <taxon>Thermodesulfobacteriota</taxon>
        <taxon>Thermodesulfobacteria</taxon>
        <taxon>Thermodesulfobacteriales</taxon>
        <taxon>Thermodesulfobacteriaceae</taxon>
        <taxon>Thermosulfurimonas</taxon>
    </lineage>
</organism>
<dbReference type="InterPro" id="IPR018294">
    <property type="entry name" value="ISPD_synthase_CS"/>
</dbReference>
<dbReference type="GO" id="GO:0019288">
    <property type="term" value="P:isopentenyl diphosphate biosynthetic process, methylerythritol 4-phosphate pathway"/>
    <property type="evidence" value="ECO:0007669"/>
    <property type="project" value="UniProtKB-UniRule"/>
</dbReference>
<evidence type="ECO:0000256" key="6">
    <source>
        <dbReference type="ARBA" id="ARBA00023229"/>
    </source>
</evidence>